<dbReference type="EMBL" id="CP009896">
    <property type="protein sequence ID" value="AIY17801.1"/>
    <property type="molecule type" value="Genomic_DNA"/>
</dbReference>
<dbReference type="AlphaFoldDB" id="A0A0A1DK57"/>
<evidence type="ECO:0000256" key="3">
    <source>
        <dbReference type="ARBA" id="ARBA00022553"/>
    </source>
</evidence>
<gene>
    <name evidence="10" type="ORF">KR76_15375</name>
</gene>
<dbReference type="GO" id="GO:0000156">
    <property type="term" value="F:phosphorelay response regulator activity"/>
    <property type="evidence" value="ECO:0007669"/>
    <property type="project" value="TreeGrafter"/>
</dbReference>
<dbReference type="GO" id="GO:0003700">
    <property type="term" value="F:DNA-binding transcription factor activity"/>
    <property type="evidence" value="ECO:0007669"/>
    <property type="project" value="InterPro"/>
</dbReference>
<protein>
    <recommendedName>
        <fullName evidence="9">Transcriptional regulatory protein</fullName>
    </recommendedName>
</protein>
<dbReference type="InterPro" id="IPR051271">
    <property type="entry name" value="2C-system_Tx_regulators"/>
</dbReference>
<dbReference type="InterPro" id="IPR011006">
    <property type="entry name" value="CheY-like_superfamily"/>
</dbReference>
<evidence type="ECO:0000256" key="4">
    <source>
        <dbReference type="ARBA" id="ARBA00023012"/>
    </source>
</evidence>
<keyword evidence="7 9" id="KW-0010">Activator</keyword>
<dbReference type="RefSeq" id="WP_038679491.1">
    <property type="nucleotide sequence ID" value="NZ_BJMC01000009.1"/>
</dbReference>
<evidence type="ECO:0000256" key="6">
    <source>
        <dbReference type="ARBA" id="ARBA00023125"/>
    </source>
</evidence>
<comment type="subcellular location">
    <subcellularLocation>
        <location evidence="1 9">Cytoplasm</location>
    </subcellularLocation>
</comment>
<dbReference type="Proteomes" id="UP000030300">
    <property type="component" value="Chromosome"/>
</dbReference>
<dbReference type="GeneID" id="96610224"/>
<evidence type="ECO:0000256" key="8">
    <source>
        <dbReference type="ARBA" id="ARBA00023163"/>
    </source>
</evidence>
<dbReference type="InterPro" id="IPR005471">
    <property type="entry name" value="Tscrpt_reg_IclR_N"/>
</dbReference>
<organism evidence="10 11">
    <name type="scientific">Nocardioides simplex</name>
    <name type="common">Arthrobacter simplex</name>
    <dbReference type="NCBI Taxonomy" id="2045"/>
    <lineage>
        <taxon>Bacteria</taxon>
        <taxon>Bacillati</taxon>
        <taxon>Actinomycetota</taxon>
        <taxon>Actinomycetes</taxon>
        <taxon>Propionibacteriales</taxon>
        <taxon>Nocardioidaceae</taxon>
        <taxon>Pimelobacter</taxon>
    </lineage>
</organism>
<proteinExistence type="predicted"/>
<evidence type="ECO:0000313" key="10">
    <source>
        <dbReference type="EMBL" id="AIY17801.1"/>
    </source>
</evidence>
<dbReference type="HOGENOM" id="CLU_000445_39_1_11"/>
<sequence length="230" mass="24396">MTVRVLVVEDEALAAEAHASYVDRVGGFTLAGVARSAREAARALDAARDAGAPIDLVLLDLNLPDGHGLGLLAGLRSAGHHCDVIAVTAARDTQVVRQAVGQGVALYLLKPFTFATFRAKLEQYADYRAQLAAAPAEVVQDEVDRLLGSLRPTAGTPLPKGMSAETLRAVTTALREAAGDLSASEVAEVIGSSRVTARRYLEHLADQGLADRRARYRGVGGRPEVAYTWR</sequence>
<keyword evidence="8 9" id="KW-0804">Transcription</keyword>
<keyword evidence="2 9" id="KW-0963">Cytoplasm</keyword>
<keyword evidence="4 9" id="KW-0902">Two-component regulatory system</keyword>
<evidence type="ECO:0000256" key="5">
    <source>
        <dbReference type="ARBA" id="ARBA00023015"/>
    </source>
</evidence>
<accession>A0A0A1DK57</accession>
<dbReference type="eggNOG" id="COG4565">
    <property type="taxonomic scope" value="Bacteria"/>
</dbReference>
<keyword evidence="11" id="KW-1185">Reference proteome</keyword>
<dbReference type="Gene3D" id="3.40.50.2300">
    <property type="match status" value="1"/>
</dbReference>
<dbReference type="SUPFAM" id="SSF52172">
    <property type="entry name" value="CheY-like"/>
    <property type="match status" value="1"/>
</dbReference>
<dbReference type="InterPro" id="IPR036388">
    <property type="entry name" value="WH-like_DNA-bd_sf"/>
</dbReference>
<evidence type="ECO:0000313" key="11">
    <source>
        <dbReference type="Proteomes" id="UP000030300"/>
    </source>
</evidence>
<dbReference type="SUPFAM" id="SSF46785">
    <property type="entry name" value="Winged helix' DNA-binding domain"/>
    <property type="match status" value="1"/>
</dbReference>
<dbReference type="InterPro" id="IPR001789">
    <property type="entry name" value="Sig_transdc_resp-reg_receiver"/>
</dbReference>
<keyword evidence="5 9" id="KW-0805">Transcription regulation</keyword>
<reference evidence="10 11" key="1">
    <citation type="journal article" date="2015" name="Genome Announc.">
        <title>Complete Genome Sequence of Steroid-Transforming Nocardioides simplex VKM Ac-2033D.</title>
        <authorList>
            <person name="Shtratnikova V.Y."/>
            <person name="Schelkunov M.I."/>
            <person name="Pekov Y.A."/>
            <person name="Fokina V.V."/>
            <person name="Logacheva M.D."/>
            <person name="Sokolov S.L."/>
            <person name="Bragin E.Y."/>
            <person name="Ashapkin V.V."/>
            <person name="Donova M.V."/>
        </authorList>
    </citation>
    <scope>NUCLEOTIDE SEQUENCE [LARGE SCALE GENOMIC DNA]</scope>
    <source>
        <strain evidence="10 11">VKM Ac-2033D</strain>
    </source>
</reference>
<dbReference type="Pfam" id="PF09339">
    <property type="entry name" value="HTH_IclR"/>
    <property type="match status" value="1"/>
</dbReference>
<evidence type="ECO:0000256" key="7">
    <source>
        <dbReference type="ARBA" id="ARBA00023159"/>
    </source>
</evidence>
<dbReference type="InterPro" id="IPR036390">
    <property type="entry name" value="WH_DNA-bd_sf"/>
</dbReference>
<dbReference type="Gene3D" id="1.10.10.10">
    <property type="entry name" value="Winged helix-like DNA-binding domain superfamily/Winged helix DNA-binding domain"/>
    <property type="match status" value="1"/>
</dbReference>
<dbReference type="InterPro" id="IPR024187">
    <property type="entry name" value="Sig_transdc_resp-reg_cit/mal"/>
</dbReference>
<keyword evidence="6 9" id="KW-0238">DNA-binding</keyword>
<dbReference type="PIRSF" id="PIRSF006171">
    <property type="entry name" value="RR_citrat_malat"/>
    <property type="match status" value="1"/>
</dbReference>
<dbReference type="Pfam" id="PF00072">
    <property type="entry name" value="Response_reg"/>
    <property type="match status" value="1"/>
</dbReference>
<dbReference type="KEGG" id="psim:KR76_15375"/>
<dbReference type="GO" id="GO:0003677">
    <property type="term" value="F:DNA binding"/>
    <property type="evidence" value="ECO:0007669"/>
    <property type="project" value="UniProtKB-KW"/>
</dbReference>
<evidence type="ECO:0000256" key="2">
    <source>
        <dbReference type="ARBA" id="ARBA00022490"/>
    </source>
</evidence>
<dbReference type="OrthoDB" id="7187989at2"/>
<keyword evidence="3" id="KW-0597">Phosphoprotein</keyword>
<dbReference type="PANTHER" id="PTHR45526:SF1">
    <property type="entry name" value="TRANSCRIPTIONAL REGULATORY PROTEIN DCUR-RELATED"/>
    <property type="match status" value="1"/>
</dbReference>
<evidence type="ECO:0000256" key="1">
    <source>
        <dbReference type="ARBA" id="ARBA00004496"/>
    </source>
</evidence>
<dbReference type="PANTHER" id="PTHR45526">
    <property type="entry name" value="TRANSCRIPTIONAL REGULATORY PROTEIN DPIA"/>
    <property type="match status" value="1"/>
</dbReference>
<dbReference type="STRING" id="2045.KR76_15375"/>
<evidence type="ECO:0000256" key="9">
    <source>
        <dbReference type="PIRNR" id="PIRNR006171"/>
    </source>
</evidence>
<dbReference type="PROSITE" id="PS50110">
    <property type="entry name" value="RESPONSE_REGULATORY"/>
    <property type="match status" value="1"/>
</dbReference>
<dbReference type="GO" id="GO:0005737">
    <property type="term" value="C:cytoplasm"/>
    <property type="evidence" value="ECO:0007669"/>
    <property type="project" value="UniProtKB-SubCell"/>
</dbReference>
<name>A0A0A1DK57_NOCSI</name>
<dbReference type="SMART" id="SM00448">
    <property type="entry name" value="REC"/>
    <property type="match status" value="1"/>
</dbReference>